<dbReference type="EMBL" id="CP001630">
    <property type="protein sequence ID" value="ACU34838.1"/>
    <property type="molecule type" value="Genomic_DNA"/>
</dbReference>
<protein>
    <submittedName>
        <fullName evidence="2">Uncharacterized protein</fullName>
    </submittedName>
</protein>
<name>C6WMA4_ACTMD</name>
<keyword evidence="1" id="KW-1133">Transmembrane helix</keyword>
<keyword evidence="1" id="KW-0472">Membrane</keyword>
<accession>C6WMA4</accession>
<gene>
    <name evidence="2" type="ordered locus">Amir_0877</name>
</gene>
<feature type="transmembrane region" description="Helical" evidence="1">
    <location>
        <begin position="20"/>
        <end position="38"/>
    </location>
</feature>
<evidence type="ECO:0000256" key="1">
    <source>
        <dbReference type="SAM" id="Phobius"/>
    </source>
</evidence>
<proteinExistence type="predicted"/>
<evidence type="ECO:0000313" key="3">
    <source>
        <dbReference type="Proteomes" id="UP000002213"/>
    </source>
</evidence>
<keyword evidence="3" id="KW-1185">Reference proteome</keyword>
<dbReference type="AlphaFoldDB" id="C6WMA4"/>
<sequence length="39" mass="4295">MVDERQPATLPRAVRAPQWWHSAACLALICCALLVSFLG</sequence>
<organism evidence="2 3">
    <name type="scientific">Actinosynnema mirum (strain ATCC 29888 / DSM 43827 / JCM 3225 / NBRC 14064 / NCIMB 13271 / NRRL B-12336 / IMRU 3971 / 101)</name>
    <dbReference type="NCBI Taxonomy" id="446462"/>
    <lineage>
        <taxon>Bacteria</taxon>
        <taxon>Bacillati</taxon>
        <taxon>Actinomycetota</taxon>
        <taxon>Actinomycetes</taxon>
        <taxon>Pseudonocardiales</taxon>
        <taxon>Pseudonocardiaceae</taxon>
        <taxon>Actinosynnema</taxon>
    </lineage>
</organism>
<evidence type="ECO:0000313" key="2">
    <source>
        <dbReference type="EMBL" id="ACU34838.1"/>
    </source>
</evidence>
<dbReference type="STRING" id="446462.Amir_0877"/>
<keyword evidence="1" id="KW-0812">Transmembrane</keyword>
<reference evidence="2 3" key="1">
    <citation type="journal article" date="2009" name="Stand. Genomic Sci.">
        <title>Complete genome sequence of Actinosynnema mirum type strain (101).</title>
        <authorList>
            <person name="Land M."/>
            <person name="Lapidus A."/>
            <person name="Mayilraj S."/>
            <person name="Chen F."/>
            <person name="Copeland A."/>
            <person name="Del Rio T.G."/>
            <person name="Nolan M."/>
            <person name="Lucas S."/>
            <person name="Tice H."/>
            <person name="Cheng J.F."/>
            <person name="Chertkov O."/>
            <person name="Bruce D."/>
            <person name="Goodwin L."/>
            <person name="Pitluck S."/>
            <person name="Rohde M."/>
            <person name="Goker M."/>
            <person name="Pati A."/>
            <person name="Ivanova N."/>
            <person name="Mavromatis K."/>
            <person name="Chen A."/>
            <person name="Palaniappan K."/>
            <person name="Hauser L."/>
            <person name="Chang Y.J."/>
            <person name="Jeffries C.C."/>
            <person name="Brettin T."/>
            <person name="Detter J.C."/>
            <person name="Han C."/>
            <person name="Chain P."/>
            <person name="Tindall B.J."/>
            <person name="Bristow J."/>
            <person name="Eisen J.A."/>
            <person name="Markowitz V."/>
            <person name="Hugenholtz P."/>
            <person name="Kyrpides N.C."/>
            <person name="Klenk H.P."/>
        </authorList>
    </citation>
    <scope>NUCLEOTIDE SEQUENCE [LARGE SCALE GENOMIC DNA]</scope>
    <source>
        <strain evidence="3">ATCC 29888 / DSM 43827 / JCM 3225 / NBRC 14064 / NCIMB 13271 / NRRL B-12336 / IMRU 3971 / 101</strain>
    </source>
</reference>
<dbReference type="KEGG" id="ami:Amir_0877"/>
<dbReference type="HOGENOM" id="CLU_3303437_0_0_11"/>
<dbReference type="Proteomes" id="UP000002213">
    <property type="component" value="Chromosome"/>
</dbReference>